<keyword evidence="2" id="KW-1185">Reference proteome</keyword>
<protein>
    <submittedName>
        <fullName evidence="1">Uncharacterized protein</fullName>
    </submittedName>
</protein>
<evidence type="ECO:0000313" key="2">
    <source>
        <dbReference type="Proteomes" id="UP000499080"/>
    </source>
</evidence>
<accession>A0A4Y2FWK1</accession>
<evidence type="ECO:0000313" key="1">
    <source>
        <dbReference type="EMBL" id="GBM44054.1"/>
    </source>
</evidence>
<organism evidence="1 2">
    <name type="scientific">Araneus ventricosus</name>
    <name type="common">Orbweaver spider</name>
    <name type="synonym">Epeira ventricosa</name>
    <dbReference type="NCBI Taxonomy" id="182803"/>
    <lineage>
        <taxon>Eukaryota</taxon>
        <taxon>Metazoa</taxon>
        <taxon>Ecdysozoa</taxon>
        <taxon>Arthropoda</taxon>
        <taxon>Chelicerata</taxon>
        <taxon>Arachnida</taxon>
        <taxon>Araneae</taxon>
        <taxon>Araneomorphae</taxon>
        <taxon>Entelegynae</taxon>
        <taxon>Araneoidea</taxon>
        <taxon>Araneidae</taxon>
        <taxon>Araneus</taxon>
    </lineage>
</organism>
<dbReference type="Proteomes" id="UP000499080">
    <property type="component" value="Unassembled WGS sequence"/>
</dbReference>
<comment type="caution">
    <text evidence="1">The sequence shown here is derived from an EMBL/GenBank/DDBJ whole genome shotgun (WGS) entry which is preliminary data.</text>
</comment>
<dbReference type="EMBL" id="BGPR01001053">
    <property type="protein sequence ID" value="GBM44054.1"/>
    <property type="molecule type" value="Genomic_DNA"/>
</dbReference>
<name>A0A4Y2FWK1_ARAVE</name>
<gene>
    <name evidence="1" type="ORF">AVEN_223176_1</name>
</gene>
<dbReference type="AlphaFoldDB" id="A0A4Y2FWK1"/>
<proteinExistence type="predicted"/>
<reference evidence="1 2" key="1">
    <citation type="journal article" date="2019" name="Sci. Rep.">
        <title>Orb-weaving spider Araneus ventricosus genome elucidates the spidroin gene catalogue.</title>
        <authorList>
            <person name="Kono N."/>
            <person name="Nakamura H."/>
            <person name="Ohtoshi R."/>
            <person name="Moran D.A.P."/>
            <person name="Shinohara A."/>
            <person name="Yoshida Y."/>
            <person name="Fujiwara M."/>
            <person name="Mori M."/>
            <person name="Tomita M."/>
            <person name="Arakawa K."/>
        </authorList>
    </citation>
    <scope>NUCLEOTIDE SEQUENCE [LARGE SCALE GENOMIC DNA]</scope>
</reference>
<sequence length="107" mass="12784">MQVFRLPIQEVSFYQISDACFLLECRTRAPAWIYKSLLKKSRLQRNKQKKKINTNSINLKLSCQKVQQDEDHLNPWCDSSFFCIKSVLSSHIEWDTERKNMKLFPRS</sequence>